<gene>
    <name evidence="2" type="ORF">MW871_07590</name>
</gene>
<evidence type="ECO:0000313" key="3">
    <source>
        <dbReference type="Proteomes" id="UP001139260"/>
    </source>
</evidence>
<evidence type="ECO:0000256" key="1">
    <source>
        <dbReference type="SAM" id="Phobius"/>
    </source>
</evidence>
<evidence type="ECO:0000313" key="2">
    <source>
        <dbReference type="EMBL" id="MCK8141754.1"/>
    </source>
</evidence>
<dbReference type="Proteomes" id="UP001139260">
    <property type="component" value="Unassembled WGS sequence"/>
</dbReference>
<keyword evidence="1" id="KW-0472">Membrane</keyword>
<name>A0A9X1XQZ7_9FLAO</name>
<organism evidence="2 3">
    <name type="scientific">Flavobacterium pygoscelis</name>
    <dbReference type="NCBI Taxonomy" id="2893176"/>
    <lineage>
        <taxon>Bacteria</taxon>
        <taxon>Pseudomonadati</taxon>
        <taxon>Bacteroidota</taxon>
        <taxon>Flavobacteriia</taxon>
        <taxon>Flavobacteriales</taxon>
        <taxon>Flavobacteriaceae</taxon>
        <taxon>Flavobacterium</taxon>
    </lineage>
</organism>
<comment type="caution">
    <text evidence="2">The sequence shown here is derived from an EMBL/GenBank/DDBJ whole genome shotgun (WGS) entry which is preliminary data.</text>
</comment>
<dbReference type="EMBL" id="JALNUB010000004">
    <property type="protein sequence ID" value="MCK8141754.1"/>
    <property type="molecule type" value="Genomic_DNA"/>
</dbReference>
<keyword evidence="1" id="KW-0812">Transmembrane</keyword>
<keyword evidence="1" id="KW-1133">Transmembrane helix</keyword>
<sequence length="65" mass="7626">MRLNDKIGNRYYLIIISFLILINLINYSNIKSFEFLRMNDFFSGAFIGILIPLAFVGMLNYIKTK</sequence>
<feature type="transmembrane region" description="Helical" evidence="1">
    <location>
        <begin position="42"/>
        <end position="62"/>
    </location>
</feature>
<proteinExistence type="predicted"/>
<protein>
    <submittedName>
        <fullName evidence="2">Uncharacterized protein</fullName>
    </submittedName>
</protein>
<reference evidence="2" key="1">
    <citation type="submission" date="2022-04" db="EMBL/GenBank/DDBJ databases">
        <title>Flavobacterium pygoscelis sp. nov. isolated from Chinstrap chick (Pygoscelis antarcticus).</title>
        <authorList>
            <person name="Irgang R."/>
            <person name="Poblete-Morales M."/>
            <person name="Avendano-Herrera R."/>
        </authorList>
    </citation>
    <scope>NUCLEOTIDE SEQUENCE</scope>
    <source>
        <strain evidence="2">I-SCBP12n</strain>
    </source>
</reference>
<accession>A0A9X1XQZ7</accession>
<keyword evidence="3" id="KW-1185">Reference proteome</keyword>
<feature type="transmembrane region" description="Helical" evidence="1">
    <location>
        <begin position="12"/>
        <end position="30"/>
    </location>
</feature>
<dbReference type="AlphaFoldDB" id="A0A9X1XQZ7"/>